<accession>A0A177AP60</accession>
<gene>
    <name evidence="1" type="ORF">A3Q56_08477</name>
</gene>
<dbReference type="AlphaFoldDB" id="A0A177AP60"/>
<feature type="non-terminal residue" evidence="1">
    <location>
        <position position="1"/>
    </location>
</feature>
<dbReference type="PANTHER" id="PTHR45913:SF5">
    <property type="entry name" value="GENERAL TRANSCRIPTION FACTOR II-I REPEAT DOMAIN-CONTAINING PROTEIN 2A-LIKE PROTEIN"/>
    <property type="match status" value="1"/>
</dbReference>
<dbReference type="EMBL" id="LWCA01002560">
    <property type="protein sequence ID" value="OAF63798.1"/>
    <property type="molecule type" value="Genomic_DNA"/>
</dbReference>
<evidence type="ECO:0000313" key="2">
    <source>
        <dbReference type="Proteomes" id="UP000078046"/>
    </source>
</evidence>
<comment type="caution">
    <text evidence="1">The sequence shown here is derived from an EMBL/GenBank/DDBJ whole genome shotgun (WGS) entry which is preliminary data.</text>
</comment>
<protein>
    <recommendedName>
        <fullName evidence="3">HAT C-terminal dimerisation domain-containing protein</fullName>
    </recommendedName>
</protein>
<keyword evidence="2" id="KW-1185">Reference proteome</keyword>
<organism evidence="1 2">
    <name type="scientific">Intoshia linei</name>
    <dbReference type="NCBI Taxonomy" id="1819745"/>
    <lineage>
        <taxon>Eukaryota</taxon>
        <taxon>Metazoa</taxon>
        <taxon>Spiralia</taxon>
        <taxon>Lophotrochozoa</taxon>
        <taxon>Mesozoa</taxon>
        <taxon>Orthonectida</taxon>
        <taxon>Rhopaluridae</taxon>
        <taxon>Intoshia</taxon>
    </lineage>
</organism>
<evidence type="ECO:0000313" key="1">
    <source>
        <dbReference type="EMBL" id="OAF63798.1"/>
    </source>
</evidence>
<reference evidence="1 2" key="1">
    <citation type="submission" date="2016-04" db="EMBL/GenBank/DDBJ databases">
        <title>The genome of Intoshia linei affirms orthonectids as highly simplified spiralians.</title>
        <authorList>
            <person name="Mikhailov K.V."/>
            <person name="Slusarev G.S."/>
            <person name="Nikitin M.A."/>
            <person name="Logacheva M.D."/>
            <person name="Penin A."/>
            <person name="Aleoshin V."/>
            <person name="Panchin Y.V."/>
        </authorList>
    </citation>
    <scope>NUCLEOTIDE SEQUENCE [LARGE SCALE GENOMIC DNA]</scope>
    <source>
        <strain evidence="1">Intl2013</strain>
        <tissue evidence="1">Whole animal</tissue>
    </source>
</reference>
<proteinExistence type="predicted"/>
<dbReference type="OrthoDB" id="6283535at2759"/>
<sequence>QWNFTNFSTLEMYQPEDVLVFDVLVYVQKCEDLKVQFEGILKIDFKKIMPFLDVYTKSFSMEPGMAPGYLQLELIDLQTNTELKVKFGLLPLQKFYRYWISVTNFLLLHSNAMKILTLFGSTYRCEQLFSLMKVRKNKTTNRILDENLAHCLKLYSTDVTLEQMFENMKF</sequence>
<dbReference type="PANTHER" id="PTHR45913">
    <property type="entry name" value="EPM2A-INTERACTING PROTEIN 1"/>
    <property type="match status" value="1"/>
</dbReference>
<name>A0A177AP60_9BILA</name>
<evidence type="ECO:0008006" key="3">
    <source>
        <dbReference type="Google" id="ProtNLM"/>
    </source>
</evidence>
<dbReference type="Proteomes" id="UP000078046">
    <property type="component" value="Unassembled WGS sequence"/>
</dbReference>